<dbReference type="GO" id="GO:0016887">
    <property type="term" value="F:ATP hydrolysis activity"/>
    <property type="evidence" value="ECO:0007669"/>
    <property type="project" value="InterPro"/>
</dbReference>
<evidence type="ECO:0000313" key="13">
    <source>
        <dbReference type="Proteomes" id="UP000665944"/>
    </source>
</evidence>
<evidence type="ECO:0000256" key="6">
    <source>
        <dbReference type="ARBA" id="ARBA00023136"/>
    </source>
</evidence>
<evidence type="ECO:0000256" key="4">
    <source>
        <dbReference type="ARBA" id="ARBA00022840"/>
    </source>
</evidence>
<dbReference type="EMBL" id="JAGHKT020000004">
    <property type="protein sequence ID" value="MCM5672043.1"/>
    <property type="molecule type" value="Genomic_DNA"/>
</dbReference>
<keyword evidence="3" id="KW-0547">Nucleotide-binding</keyword>
<dbReference type="PROSITE" id="PS50929">
    <property type="entry name" value="ABC_TM1F"/>
    <property type="match status" value="1"/>
</dbReference>
<dbReference type="PANTHER" id="PTHR24221:SF590">
    <property type="entry name" value="COMPONENT LINKED WITH THE ASSEMBLY OF CYTOCHROME' TRANSPORT TRANSMEMBRANE ATP-BINDING PROTEIN ABC TRANSPORTER CYDD-RELATED"/>
    <property type="match status" value="1"/>
</dbReference>
<dbReference type="InterPro" id="IPR017871">
    <property type="entry name" value="ABC_transporter-like_CS"/>
</dbReference>
<evidence type="ECO:0000256" key="7">
    <source>
        <dbReference type="ARBA" id="ARBA00025074"/>
    </source>
</evidence>
<feature type="domain" description="ABC transporter" evidence="9">
    <location>
        <begin position="323"/>
        <end position="547"/>
    </location>
</feature>
<dbReference type="EMBL" id="CP014567">
    <property type="protein sequence ID" value="AVI05848.1"/>
    <property type="molecule type" value="Genomic_DNA"/>
</dbReference>
<dbReference type="SUPFAM" id="SSF90123">
    <property type="entry name" value="ABC transporter transmembrane region"/>
    <property type="match status" value="1"/>
</dbReference>
<dbReference type="Gene3D" id="3.40.50.300">
    <property type="entry name" value="P-loop containing nucleotide triphosphate hydrolases"/>
    <property type="match status" value="1"/>
</dbReference>
<evidence type="ECO:0000256" key="5">
    <source>
        <dbReference type="ARBA" id="ARBA00022989"/>
    </source>
</evidence>
<feature type="transmembrane region" description="Helical" evidence="8">
    <location>
        <begin position="13"/>
        <end position="36"/>
    </location>
</feature>
<evidence type="ECO:0000259" key="9">
    <source>
        <dbReference type="PROSITE" id="PS50893"/>
    </source>
</evidence>
<dbReference type="PANTHER" id="PTHR24221">
    <property type="entry name" value="ATP-BINDING CASSETTE SUB-FAMILY B"/>
    <property type="match status" value="1"/>
</dbReference>
<dbReference type="InterPro" id="IPR027417">
    <property type="entry name" value="P-loop_NTPase"/>
</dbReference>
<feature type="transmembrane region" description="Helical" evidence="8">
    <location>
        <begin position="227"/>
        <end position="247"/>
    </location>
</feature>
<dbReference type="InterPro" id="IPR003593">
    <property type="entry name" value="AAA+_ATPase"/>
</dbReference>
<dbReference type="InterPro" id="IPR036640">
    <property type="entry name" value="ABC1_TM_sf"/>
</dbReference>
<protein>
    <submittedName>
        <fullName evidence="12">ABC transporter ATP-binding protein/permease</fullName>
    </submittedName>
    <submittedName>
        <fullName evidence="11">Cysteine ABC transporter ATP-binding protein</fullName>
    </submittedName>
</protein>
<name>A0A3S7GU71_STAHO</name>
<evidence type="ECO:0000256" key="8">
    <source>
        <dbReference type="SAM" id="Phobius"/>
    </source>
</evidence>
<proteinExistence type="predicted"/>
<evidence type="ECO:0000313" key="11">
    <source>
        <dbReference type="EMBL" id="AVI05848.1"/>
    </source>
</evidence>
<keyword evidence="6 8" id="KW-0472">Membrane</keyword>
<evidence type="ECO:0000256" key="3">
    <source>
        <dbReference type="ARBA" id="ARBA00022741"/>
    </source>
</evidence>
<dbReference type="Gene3D" id="1.20.1560.10">
    <property type="entry name" value="ABC transporter type 1, transmembrane domain"/>
    <property type="match status" value="1"/>
</dbReference>
<keyword evidence="13" id="KW-1185">Reference proteome</keyword>
<comment type="subcellular location">
    <subcellularLocation>
        <location evidence="1">Cell membrane</location>
        <topology evidence="1">Multi-pass membrane protein</topology>
    </subcellularLocation>
</comment>
<dbReference type="AlphaFoldDB" id="A0A3S7GU71"/>
<dbReference type="SUPFAM" id="SSF52540">
    <property type="entry name" value="P-loop containing nucleoside triphosphate hydrolases"/>
    <property type="match status" value="1"/>
</dbReference>
<sequence>MKNLMSLVFKYKLFPIFMGMTSVLLAICVVIQNIGIARFLNQVLYHKVSAIYPLLFTILIVLILRVTFNMLNQRLGDILAYKVKHDLRQKIVTSKSKASIGVQTNILTEVTNGITPFFNNYLPQVFKSMCIPFVIIIVMCFIHLNTAIIMAVTAPFIPLFYIIFGLKTRDESKEQMTYLNQFSQRFLNIAKGLITLRLFRRTTETENHIYKESTRFRDLTMKILKSAFLSGLMLEFISMLGIGLIALEATLSLVVFHHINFKIAVIAIILAPEFYNAIKDLGQAFHTGKQSEGASDIIFDFLNNVEESNINTPTINQNQQNQIYFDKVSYQYPNTTLYALKDITFSINQGEKIAIVGPSGAGKSTLANLIQQMITPTKGRIIFNSEVTDIGMLNQRPYIFSASVKDNITMFNEVSDEKILQTLETVGLKEKILSLNKGIHTVIGEGGEMLSGGQMRRIELCRVLLLRPSILIFDEPTTGLDIETERVVQQTLEHNFKHATTITIAHRNSTIRRATRRLYVKEGHLIKDDNQISTQLNKVVNKDETTY</sequence>
<keyword evidence="5 8" id="KW-1133">Transmembrane helix</keyword>
<reference evidence="11" key="1">
    <citation type="submission" date="2016-02" db="EMBL/GenBank/DDBJ databases">
        <title>Genomic sequence of a clinical Staphylococcus hominis isolate.</title>
        <authorList>
            <person name="McClure J.M."/>
            <person name="Zhang K."/>
        </authorList>
    </citation>
    <scope>NUCLEOTIDE SEQUENCE</scope>
    <source>
        <strain evidence="11">C34847</strain>
    </source>
</reference>
<organism evidence="11">
    <name type="scientific">Staphylococcus hominis</name>
    <dbReference type="NCBI Taxonomy" id="1290"/>
    <lineage>
        <taxon>Bacteria</taxon>
        <taxon>Bacillati</taxon>
        <taxon>Bacillota</taxon>
        <taxon>Bacilli</taxon>
        <taxon>Bacillales</taxon>
        <taxon>Staphylococcaceae</taxon>
        <taxon>Staphylococcus</taxon>
    </lineage>
</organism>
<dbReference type="RefSeq" id="WP_017175976.1">
    <property type="nucleotide sequence ID" value="NZ_CP014107.1"/>
</dbReference>
<dbReference type="InterPro" id="IPR039421">
    <property type="entry name" value="Type_1_exporter"/>
</dbReference>
<dbReference type="PROSITE" id="PS50893">
    <property type="entry name" value="ABC_TRANSPORTER_2"/>
    <property type="match status" value="1"/>
</dbReference>
<accession>A0A3S7GU71</accession>
<dbReference type="Proteomes" id="UP000665944">
    <property type="component" value="Unassembled WGS sequence"/>
</dbReference>
<evidence type="ECO:0000259" key="10">
    <source>
        <dbReference type="PROSITE" id="PS50929"/>
    </source>
</evidence>
<dbReference type="InterPro" id="IPR003439">
    <property type="entry name" value="ABC_transporter-like_ATP-bd"/>
</dbReference>
<evidence type="ECO:0000313" key="12">
    <source>
        <dbReference type="EMBL" id="MCM5672043.1"/>
    </source>
</evidence>
<feature type="transmembrane region" description="Helical" evidence="8">
    <location>
        <begin position="48"/>
        <end position="68"/>
    </location>
</feature>
<dbReference type="Pfam" id="PF00005">
    <property type="entry name" value="ABC_tran"/>
    <property type="match status" value="1"/>
</dbReference>
<dbReference type="PROSITE" id="PS00211">
    <property type="entry name" value="ABC_TRANSPORTER_1"/>
    <property type="match status" value="1"/>
</dbReference>
<dbReference type="GO" id="GO:0005886">
    <property type="term" value="C:plasma membrane"/>
    <property type="evidence" value="ECO:0007669"/>
    <property type="project" value="UniProtKB-SubCell"/>
</dbReference>
<dbReference type="CDD" id="cd18584">
    <property type="entry name" value="ABC_6TM_AarD_CydD"/>
    <property type="match status" value="1"/>
</dbReference>
<dbReference type="Pfam" id="PF00664">
    <property type="entry name" value="ABC_membrane"/>
    <property type="match status" value="1"/>
</dbReference>
<keyword evidence="2 8" id="KW-0812">Transmembrane</keyword>
<evidence type="ECO:0000256" key="2">
    <source>
        <dbReference type="ARBA" id="ARBA00022692"/>
    </source>
</evidence>
<keyword evidence="4 11" id="KW-0067">ATP-binding</keyword>
<dbReference type="GO" id="GO:0140359">
    <property type="term" value="F:ABC-type transporter activity"/>
    <property type="evidence" value="ECO:0007669"/>
    <property type="project" value="InterPro"/>
</dbReference>
<feature type="transmembrane region" description="Helical" evidence="8">
    <location>
        <begin position="131"/>
        <end position="164"/>
    </location>
</feature>
<gene>
    <name evidence="11" type="ORF">AZE34_03365</name>
    <name evidence="12" type="ORF">J7T32_004575</name>
</gene>
<dbReference type="InterPro" id="IPR011527">
    <property type="entry name" value="ABC1_TM_dom"/>
</dbReference>
<evidence type="ECO:0000256" key="1">
    <source>
        <dbReference type="ARBA" id="ARBA00004651"/>
    </source>
</evidence>
<dbReference type="GO" id="GO:0005524">
    <property type="term" value="F:ATP binding"/>
    <property type="evidence" value="ECO:0007669"/>
    <property type="project" value="UniProtKB-KW"/>
</dbReference>
<comment type="function">
    <text evidence="7">May be involved in multidrug export. Transmembrane domains (TMD) form a pore in the cell membrane and the ATP-binding domain (NBD) is responsible for energy generation.</text>
</comment>
<feature type="domain" description="ABC transmembrane type-1" evidence="10">
    <location>
        <begin position="16"/>
        <end position="290"/>
    </location>
</feature>
<reference evidence="12 13" key="2">
    <citation type="submission" date="2022-06" db="EMBL/GenBank/DDBJ databases">
        <title>Staphylococcus hominis ShoR14 genome sequence.</title>
        <authorList>
            <person name="Yeo C.C."/>
            <person name="Chew C.H."/>
            <person name="Che Hamzah A.M."/>
            <person name="Al-Trad E.I."/>
        </authorList>
    </citation>
    <scope>NUCLEOTIDE SEQUENCE [LARGE SCALE GENOMIC DNA]</scope>
    <source>
        <strain evidence="12 13">ShoR14</strain>
    </source>
</reference>
<dbReference type="SMART" id="SM00382">
    <property type="entry name" value="AAA"/>
    <property type="match status" value="1"/>
</dbReference>